<organism evidence="4 5">
    <name type="scientific">Pycnoporus cinnabarinus</name>
    <name type="common">Cinnabar-red polypore</name>
    <name type="synonym">Trametes cinnabarina</name>
    <dbReference type="NCBI Taxonomy" id="5643"/>
    <lineage>
        <taxon>Eukaryota</taxon>
        <taxon>Fungi</taxon>
        <taxon>Dikarya</taxon>
        <taxon>Basidiomycota</taxon>
        <taxon>Agaricomycotina</taxon>
        <taxon>Agaricomycetes</taxon>
        <taxon>Polyporales</taxon>
        <taxon>Polyporaceae</taxon>
        <taxon>Trametes</taxon>
    </lineage>
</organism>
<dbReference type="InterPro" id="IPR003734">
    <property type="entry name" value="DUF155"/>
</dbReference>
<feature type="domain" description="DUF155" evidence="3">
    <location>
        <begin position="399"/>
        <end position="593"/>
    </location>
</feature>
<dbReference type="GO" id="GO:0005739">
    <property type="term" value="C:mitochondrion"/>
    <property type="evidence" value="ECO:0007669"/>
    <property type="project" value="UniProtKB-ARBA"/>
</dbReference>
<dbReference type="GO" id="GO:0070131">
    <property type="term" value="P:positive regulation of mitochondrial translation"/>
    <property type="evidence" value="ECO:0007669"/>
    <property type="project" value="TreeGrafter"/>
</dbReference>
<reference evidence="4" key="1">
    <citation type="submission" date="2014-01" db="EMBL/GenBank/DDBJ databases">
        <title>The genome of the white-rot fungus Pycnoporus cinnabarinus: a basidiomycete model with a versatile arsenal for lignocellulosic biomass breakdown.</title>
        <authorList>
            <person name="Levasseur A."/>
            <person name="Lomascolo A."/>
            <person name="Ruiz-Duenas F.J."/>
            <person name="Uzan E."/>
            <person name="Piumi F."/>
            <person name="Kues U."/>
            <person name="Ram A.F.J."/>
            <person name="Murat C."/>
            <person name="Haon M."/>
            <person name="Benoit I."/>
            <person name="Arfi Y."/>
            <person name="Chevret D."/>
            <person name="Drula E."/>
            <person name="Kwon M.J."/>
            <person name="Gouret P."/>
            <person name="Lesage-Meessen L."/>
            <person name="Lombard V."/>
            <person name="Mariette J."/>
            <person name="Noirot C."/>
            <person name="Park J."/>
            <person name="Patyshakuliyeva A."/>
            <person name="Wieneger R.A.B."/>
            <person name="Wosten H.A.B."/>
            <person name="Martin F."/>
            <person name="Coutinho P.M."/>
            <person name="de Vries R."/>
            <person name="Martinez A.T."/>
            <person name="Klopp C."/>
            <person name="Pontarotti P."/>
            <person name="Henrissat B."/>
            <person name="Record E."/>
        </authorList>
    </citation>
    <scope>NUCLEOTIDE SEQUENCE [LARGE SCALE GENOMIC DNA]</scope>
    <source>
        <strain evidence="4">BRFM137</strain>
    </source>
</reference>
<keyword evidence="5" id="KW-1185">Reference proteome</keyword>
<dbReference type="Proteomes" id="UP000029665">
    <property type="component" value="Unassembled WGS sequence"/>
</dbReference>
<comment type="similarity">
    <text evidence="1">Belongs to the RMD1/sif2 family.</text>
</comment>
<protein>
    <recommendedName>
        <fullName evidence="3">DUF155 domain-containing protein</fullName>
    </recommendedName>
</protein>
<proteinExistence type="inferred from homology"/>
<gene>
    <name evidence="4" type="ORF">BN946_scf185015.g40</name>
</gene>
<name>A0A060SGT0_PYCCI</name>
<dbReference type="EMBL" id="CCBP010000123">
    <property type="protein sequence ID" value="CDO73712.1"/>
    <property type="molecule type" value="Genomic_DNA"/>
</dbReference>
<dbReference type="PANTHER" id="PTHR16255:SF1">
    <property type="entry name" value="REQUIRED FOR MEIOTIC NUCLEAR DIVISION PROTEIN 1 HOMOLOG"/>
    <property type="match status" value="1"/>
</dbReference>
<evidence type="ECO:0000313" key="5">
    <source>
        <dbReference type="Proteomes" id="UP000029665"/>
    </source>
</evidence>
<feature type="compositionally biased region" description="Polar residues" evidence="2">
    <location>
        <begin position="152"/>
        <end position="167"/>
    </location>
</feature>
<feature type="region of interest" description="Disordered" evidence="2">
    <location>
        <begin position="314"/>
        <end position="333"/>
    </location>
</feature>
<evidence type="ECO:0000256" key="2">
    <source>
        <dbReference type="SAM" id="MobiDB-lite"/>
    </source>
</evidence>
<dbReference type="HOGENOM" id="CLU_413961_0_0_1"/>
<sequence>MSPTTKSHRDLKVKVPRHNSQRIGPLLTASVEAVAHSERVRVDVRQTALEPASALAQAIESASDWNSLLLTARAARGPQWDVGTQQWLVDEYSDLYYDPSPLLESLRAAQQQQNSHSDEPSSSRPSRQQQQQESMNSPRTTRNSIPPGGMTPSMSHSQLYNTPQQMASPRHPYPGANQGMGGPYGGMSGIPPSQFYGGEGVPPSPIQRVHGPGMGMNPGMGMGPGMGMNPAMGMGGMAPDGSMSPEHHQKGAHTLSVEPADRLRERFYRLSQQTFGKLKKVVRRCLPALSHPPLSSAFFPVLTFASSKEAFFSSARPDPPMPKPKASTALRRTASASLPIRSNPTPTRSDIQPVFTYATAERYLLQNLRNSLPQGAVLLHDAWWVPKWRDSTTGKEGEVFVFANGSFVCWGLGEEEAMRFAEQVLAKSGAEVAPLKEPETEDLEFVTDPEENTRLQGDLIVLGRTPPLSSEDTMPFELPPSVLPSETVLARYAFSHALSRSTALSGLESSLDHYLSSVASLPQNLQRTGKPGLGRRALVMKLGELLRFRQGLNLNRENFSDTPDFYWSEPVLEAYFNSLSNALEIRSRTRSVNDKITYAAEMQSVLRELLTETSAHRMELIIIALIAVEVVICIIRDGPELWEMAFGKAEEHSTESAEKTYTV</sequence>
<dbReference type="Pfam" id="PF02582">
    <property type="entry name" value="DUF155"/>
    <property type="match status" value="1"/>
</dbReference>
<dbReference type="AlphaFoldDB" id="A0A060SGT0"/>
<dbReference type="InterPro" id="IPR051624">
    <property type="entry name" value="RMD1/Sad1-interacting"/>
</dbReference>
<feature type="compositionally biased region" description="Low complexity" evidence="2">
    <location>
        <begin position="122"/>
        <end position="134"/>
    </location>
</feature>
<dbReference type="PANTHER" id="PTHR16255">
    <property type="entry name" value="REQUIRED FOR MEIOTIC NUCLEAR DIVISION PROTEIN 1 HOMOLOG"/>
    <property type="match status" value="1"/>
</dbReference>
<evidence type="ECO:0000256" key="1">
    <source>
        <dbReference type="ARBA" id="ARBA00008306"/>
    </source>
</evidence>
<evidence type="ECO:0000259" key="3">
    <source>
        <dbReference type="Pfam" id="PF02582"/>
    </source>
</evidence>
<feature type="compositionally biased region" description="Gly residues" evidence="2">
    <location>
        <begin position="178"/>
        <end position="188"/>
    </location>
</feature>
<accession>A0A060SGT0</accession>
<comment type="caution">
    <text evidence="4">The sequence shown here is derived from an EMBL/GenBank/DDBJ whole genome shotgun (WGS) entry which is preliminary data.</text>
</comment>
<feature type="region of interest" description="Disordered" evidence="2">
    <location>
        <begin position="107"/>
        <end position="217"/>
    </location>
</feature>
<feature type="compositionally biased region" description="Polar residues" evidence="2">
    <location>
        <begin position="135"/>
        <end position="144"/>
    </location>
</feature>
<dbReference type="OrthoDB" id="242766at2759"/>
<evidence type="ECO:0000313" key="4">
    <source>
        <dbReference type="EMBL" id="CDO73712.1"/>
    </source>
</evidence>